<dbReference type="Gene3D" id="3.60.10.10">
    <property type="entry name" value="Endonuclease/exonuclease/phosphatase"/>
    <property type="match status" value="1"/>
</dbReference>
<dbReference type="EMBL" id="KN817592">
    <property type="protein sequence ID" value="KJA18164.1"/>
    <property type="molecule type" value="Genomic_DNA"/>
</dbReference>
<feature type="non-terminal residue" evidence="1">
    <location>
        <position position="1"/>
    </location>
</feature>
<dbReference type="OrthoDB" id="3261136at2759"/>
<dbReference type="OMA" id="PPKTDHF"/>
<accession>A0A0D2NGT5</accession>
<name>A0A0D2NGT5_HYPSF</name>
<dbReference type="SUPFAM" id="SSF56219">
    <property type="entry name" value="DNase I-like"/>
    <property type="match status" value="1"/>
</dbReference>
<proteinExistence type="predicted"/>
<dbReference type="Proteomes" id="UP000054270">
    <property type="component" value="Unassembled WGS sequence"/>
</dbReference>
<organism evidence="1 2">
    <name type="scientific">Hypholoma sublateritium (strain FD-334 SS-4)</name>
    <dbReference type="NCBI Taxonomy" id="945553"/>
    <lineage>
        <taxon>Eukaryota</taxon>
        <taxon>Fungi</taxon>
        <taxon>Dikarya</taxon>
        <taxon>Basidiomycota</taxon>
        <taxon>Agaricomycotina</taxon>
        <taxon>Agaricomycetes</taxon>
        <taxon>Agaricomycetidae</taxon>
        <taxon>Agaricales</taxon>
        <taxon>Agaricineae</taxon>
        <taxon>Strophariaceae</taxon>
        <taxon>Hypholoma</taxon>
    </lineage>
</organism>
<evidence type="ECO:0000313" key="1">
    <source>
        <dbReference type="EMBL" id="KJA18164.1"/>
    </source>
</evidence>
<reference evidence="2" key="1">
    <citation type="submission" date="2014-04" db="EMBL/GenBank/DDBJ databases">
        <title>Evolutionary Origins and Diversification of the Mycorrhizal Mutualists.</title>
        <authorList>
            <consortium name="DOE Joint Genome Institute"/>
            <consortium name="Mycorrhizal Genomics Consortium"/>
            <person name="Kohler A."/>
            <person name="Kuo A."/>
            <person name="Nagy L.G."/>
            <person name="Floudas D."/>
            <person name="Copeland A."/>
            <person name="Barry K.W."/>
            <person name="Cichocki N."/>
            <person name="Veneault-Fourrey C."/>
            <person name="LaButti K."/>
            <person name="Lindquist E.A."/>
            <person name="Lipzen A."/>
            <person name="Lundell T."/>
            <person name="Morin E."/>
            <person name="Murat C."/>
            <person name="Riley R."/>
            <person name="Ohm R."/>
            <person name="Sun H."/>
            <person name="Tunlid A."/>
            <person name="Henrissat B."/>
            <person name="Grigoriev I.V."/>
            <person name="Hibbett D.S."/>
            <person name="Martin F."/>
        </authorList>
    </citation>
    <scope>NUCLEOTIDE SEQUENCE [LARGE SCALE GENOMIC DNA]</scope>
    <source>
        <strain evidence="2">FD-334 SS-4</strain>
    </source>
</reference>
<evidence type="ECO:0008006" key="3">
    <source>
        <dbReference type="Google" id="ProtNLM"/>
    </source>
</evidence>
<feature type="non-terminal residue" evidence="1">
    <location>
        <position position="165"/>
    </location>
</feature>
<protein>
    <recommendedName>
        <fullName evidence="3">Endonuclease/exonuclease/phosphatase domain-containing protein</fullName>
    </recommendedName>
</protein>
<gene>
    <name evidence="1" type="ORF">HYPSUDRAFT_103992</name>
</gene>
<dbReference type="AlphaFoldDB" id="A0A0D2NGT5"/>
<keyword evidence="2" id="KW-1185">Reference proteome</keyword>
<sequence>LRASNGGNLTRVDNVFCSQNLINRIIECNTHPDRTPAIADHFPIFTSIDIAINTGHFEPGQNFRMTDWEAFHESLAGKLATLAVGEVLSVDDFDDRLQKLETVVKEVMDELVPLAKECPFNKRWWTKDIGEQKKVMRRAARFSYQQCHNLHHACHEEYRQIRNDY</sequence>
<dbReference type="InterPro" id="IPR036691">
    <property type="entry name" value="Endo/exonu/phosph_ase_sf"/>
</dbReference>
<dbReference type="STRING" id="945553.A0A0D2NGT5"/>
<evidence type="ECO:0000313" key="2">
    <source>
        <dbReference type="Proteomes" id="UP000054270"/>
    </source>
</evidence>